<evidence type="ECO:0008006" key="4">
    <source>
        <dbReference type="Google" id="ProtNLM"/>
    </source>
</evidence>
<reference evidence="3" key="2">
    <citation type="submission" date="2015-01" db="EMBL/GenBank/DDBJ databases">
        <title>Evolutionary Origins and Diversification of the Mycorrhizal Mutualists.</title>
        <authorList>
            <consortium name="DOE Joint Genome Institute"/>
            <consortium name="Mycorrhizal Genomics Consortium"/>
            <person name="Kohler A."/>
            <person name="Kuo A."/>
            <person name="Nagy L.G."/>
            <person name="Floudas D."/>
            <person name="Copeland A."/>
            <person name="Barry K.W."/>
            <person name="Cichocki N."/>
            <person name="Veneault-Fourrey C."/>
            <person name="LaButti K."/>
            <person name="Lindquist E.A."/>
            <person name="Lipzen A."/>
            <person name="Lundell T."/>
            <person name="Morin E."/>
            <person name="Murat C."/>
            <person name="Riley R."/>
            <person name="Ohm R."/>
            <person name="Sun H."/>
            <person name="Tunlid A."/>
            <person name="Henrissat B."/>
            <person name="Grigoriev I.V."/>
            <person name="Hibbett D.S."/>
            <person name="Martin F."/>
        </authorList>
    </citation>
    <scope>NUCLEOTIDE SEQUENCE [LARGE SCALE GENOMIC DNA]</scope>
    <source>
        <strain evidence="3">F 1598</strain>
    </source>
</reference>
<feature type="compositionally biased region" description="Polar residues" evidence="1">
    <location>
        <begin position="216"/>
        <end position="225"/>
    </location>
</feature>
<dbReference type="EMBL" id="KN832974">
    <property type="protein sequence ID" value="KIM89566.1"/>
    <property type="molecule type" value="Genomic_DNA"/>
</dbReference>
<dbReference type="HOGENOM" id="CLU_710902_0_0_1"/>
<feature type="compositionally biased region" description="Basic and acidic residues" evidence="1">
    <location>
        <begin position="170"/>
        <end position="183"/>
    </location>
</feature>
<protein>
    <recommendedName>
        <fullName evidence="4">Retrotransposon gag domain-containing protein</fullName>
    </recommendedName>
</protein>
<gene>
    <name evidence="2" type="ORF">PILCRDRAFT_84575</name>
</gene>
<organism evidence="2 3">
    <name type="scientific">Piloderma croceum (strain F 1598)</name>
    <dbReference type="NCBI Taxonomy" id="765440"/>
    <lineage>
        <taxon>Eukaryota</taxon>
        <taxon>Fungi</taxon>
        <taxon>Dikarya</taxon>
        <taxon>Basidiomycota</taxon>
        <taxon>Agaricomycotina</taxon>
        <taxon>Agaricomycetes</taxon>
        <taxon>Agaricomycetidae</taxon>
        <taxon>Atheliales</taxon>
        <taxon>Atheliaceae</taxon>
        <taxon>Piloderma</taxon>
    </lineage>
</organism>
<feature type="compositionally biased region" description="Basic and acidic residues" evidence="1">
    <location>
        <begin position="193"/>
        <end position="213"/>
    </location>
</feature>
<evidence type="ECO:0000313" key="3">
    <source>
        <dbReference type="Proteomes" id="UP000054166"/>
    </source>
</evidence>
<dbReference type="InParanoid" id="A0A0C3GFZ3"/>
<evidence type="ECO:0000313" key="2">
    <source>
        <dbReference type="EMBL" id="KIM89566.1"/>
    </source>
</evidence>
<name>A0A0C3GFZ3_PILCF</name>
<proteinExistence type="predicted"/>
<feature type="region of interest" description="Disordered" evidence="1">
    <location>
        <begin position="136"/>
        <end position="225"/>
    </location>
</feature>
<accession>A0A0C3GFZ3</accession>
<dbReference type="Proteomes" id="UP000054166">
    <property type="component" value="Unassembled WGS sequence"/>
</dbReference>
<keyword evidence="3" id="KW-1185">Reference proteome</keyword>
<sequence length="472" mass="51590">MAYANMFFGDHQSTENPHQFLESIEASFVAFPGISEAEKCLQFYNLCRSGSDAEEWYKTLQECNSDTTTWAQLVAEFRYRWQHSFPCDALGNLIYSTKPTHLENTARTSITISATTTIPAPTNPAATTIYETMTTTPQQLDRVADSTNRPPPQLQTKNMANKEQDEEESGVEREEGQERRTERGGGATEQEVEELRDMGECERVEETQNEVRDCTPSPTARTESDTMTLHKLARFDGAVKVDKAPGLNPVTHNAPQPEPIKPAHDDVTVDPDCTARMSAAPVDSIPIDSIPAISIPINPIPISHAPADPAPTNLVHSNVTVGPVRTAPVDPNPNPVNPDPGDAATNTTRPAFSSAVPTVPVPINPISIHPAFTVPVDPDPVNPSPATIDNGTPAAHTHVTITYPMPMDSVLADPNPVVCVGPIYITPTEPVHVDPVHAYLLCKFRTCIEDTHTRLLSSIFQFYSSSWRVGEF</sequence>
<reference evidence="2 3" key="1">
    <citation type="submission" date="2014-04" db="EMBL/GenBank/DDBJ databases">
        <authorList>
            <consortium name="DOE Joint Genome Institute"/>
            <person name="Kuo A."/>
            <person name="Tarkka M."/>
            <person name="Buscot F."/>
            <person name="Kohler A."/>
            <person name="Nagy L.G."/>
            <person name="Floudas D."/>
            <person name="Copeland A."/>
            <person name="Barry K.W."/>
            <person name="Cichocki N."/>
            <person name="Veneault-Fourrey C."/>
            <person name="LaButti K."/>
            <person name="Lindquist E.A."/>
            <person name="Lipzen A."/>
            <person name="Lundell T."/>
            <person name="Morin E."/>
            <person name="Murat C."/>
            <person name="Sun H."/>
            <person name="Tunlid A."/>
            <person name="Henrissat B."/>
            <person name="Grigoriev I.V."/>
            <person name="Hibbett D.S."/>
            <person name="Martin F."/>
            <person name="Nordberg H.P."/>
            <person name="Cantor M.N."/>
            <person name="Hua S.X."/>
        </authorList>
    </citation>
    <scope>NUCLEOTIDE SEQUENCE [LARGE SCALE GENOMIC DNA]</scope>
    <source>
        <strain evidence="2 3">F 1598</strain>
    </source>
</reference>
<dbReference type="AlphaFoldDB" id="A0A0C3GFZ3"/>
<evidence type="ECO:0000256" key="1">
    <source>
        <dbReference type="SAM" id="MobiDB-lite"/>
    </source>
</evidence>